<gene>
    <name evidence="2" type="ORF">SCLTRI_LOCUS4149</name>
</gene>
<dbReference type="Proteomes" id="UP000624404">
    <property type="component" value="Unassembled WGS sequence"/>
</dbReference>
<keyword evidence="3" id="KW-1185">Reference proteome</keyword>
<name>A0A8H2VT27_9HELO</name>
<reference evidence="2" key="1">
    <citation type="submission" date="2020-10" db="EMBL/GenBank/DDBJ databases">
        <authorList>
            <person name="Kusch S."/>
        </authorList>
    </citation>
    <scope>NUCLEOTIDE SEQUENCE</scope>
    <source>
        <strain evidence="2">SwB9</strain>
    </source>
</reference>
<dbReference type="OrthoDB" id="5097175at2759"/>
<evidence type="ECO:0000256" key="1">
    <source>
        <dbReference type="SAM" id="MobiDB-lite"/>
    </source>
</evidence>
<proteinExistence type="predicted"/>
<evidence type="ECO:0000313" key="2">
    <source>
        <dbReference type="EMBL" id="CAD6444357.1"/>
    </source>
</evidence>
<dbReference type="AlphaFoldDB" id="A0A8H2VT27"/>
<accession>A0A8H2VT27</accession>
<evidence type="ECO:0000313" key="3">
    <source>
        <dbReference type="Proteomes" id="UP000624404"/>
    </source>
</evidence>
<sequence length="102" mass="11226">MLPQETCFTTHLRETVCAHLKLTEPTGPNSQPTNEVMQDDDYFALNDDDETLPTSAFQSSHTTPALTVDRDCDAQQVIKHPNNSANADTESILEGGQPRPIT</sequence>
<dbReference type="EMBL" id="CAJHIA010000012">
    <property type="protein sequence ID" value="CAD6444357.1"/>
    <property type="molecule type" value="Genomic_DNA"/>
</dbReference>
<feature type="region of interest" description="Disordered" evidence="1">
    <location>
        <begin position="80"/>
        <end position="102"/>
    </location>
</feature>
<comment type="caution">
    <text evidence="2">The sequence shown here is derived from an EMBL/GenBank/DDBJ whole genome shotgun (WGS) entry which is preliminary data.</text>
</comment>
<protein>
    <submittedName>
        <fullName evidence="2">550c662b-efad-46d6-ab8b-8dbd28fc5502-CDS</fullName>
    </submittedName>
</protein>
<organism evidence="2 3">
    <name type="scientific">Sclerotinia trifoliorum</name>
    <dbReference type="NCBI Taxonomy" id="28548"/>
    <lineage>
        <taxon>Eukaryota</taxon>
        <taxon>Fungi</taxon>
        <taxon>Dikarya</taxon>
        <taxon>Ascomycota</taxon>
        <taxon>Pezizomycotina</taxon>
        <taxon>Leotiomycetes</taxon>
        <taxon>Helotiales</taxon>
        <taxon>Sclerotiniaceae</taxon>
        <taxon>Sclerotinia</taxon>
    </lineage>
</organism>